<feature type="region of interest" description="Disordered" evidence="1">
    <location>
        <begin position="1"/>
        <end position="20"/>
    </location>
</feature>
<evidence type="ECO:0000256" key="1">
    <source>
        <dbReference type="SAM" id="MobiDB-lite"/>
    </source>
</evidence>
<accession>A0A498IA32</accession>
<proteinExistence type="predicted"/>
<keyword evidence="3" id="KW-1185">Reference proteome</keyword>
<evidence type="ECO:0000313" key="3">
    <source>
        <dbReference type="Proteomes" id="UP000290289"/>
    </source>
</evidence>
<reference evidence="2 3" key="1">
    <citation type="submission" date="2018-10" db="EMBL/GenBank/DDBJ databases">
        <title>A high-quality apple genome assembly.</title>
        <authorList>
            <person name="Hu J."/>
        </authorList>
    </citation>
    <scope>NUCLEOTIDE SEQUENCE [LARGE SCALE GENOMIC DNA]</scope>
    <source>
        <strain evidence="3">cv. HFTH1</strain>
        <tissue evidence="2">Young leaf</tissue>
    </source>
</reference>
<dbReference type="Proteomes" id="UP000290289">
    <property type="component" value="Chromosome 13"/>
</dbReference>
<dbReference type="AlphaFoldDB" id="A0A498IA32"/>
<organism evidence="2 3">
    <name type="scientific">Malus domestica</name>
    <name type="common">Apple</name>
    <name type="synonym">Pyrus malus</name>
    <dbReference type="NCBI Taxonomy" id="3750"/>
    <lineage>
        <taxon>Eukaryota</taxon>
        <taxon>Viridiplantae</taxon>
        <taxon>Streptophyta</taxon>
        <taxon>Embryophyta</taxon>
        <taxon>Tracheophyta</taxon>
        <taxon>Spermatophyta</taxon>
        <taxon>Magnoliopsida</taxon>
        <taxon>eudicotyledons</taxon>
        <taxon>Gunneridae</taxon>
        <taxon>Pentapetalae</taxon>
        <taxon>rosids</taxon>
        <taxon>fabids</taxon>
        <taxon>Rosales</taxon>
        <taxon>Rosaceae</taxon>
        <taxon>Amygdaloideae</taxon>
        <taxon>Maleae</taxon>
        <taxon>Malus</taxon>
    </lineage>
</organism>
<gene>
    <name evidence="2" type="ORF">DVH24_002343</name>
</gene>
<name>A0A498IA32_MALDO</name>
<evidence type="ECO:0000313" key="2">
    <source>
        <dbReference type="EMBL" id="RXH78825.1"/>
    </source>
</evidence>
<dbReference type="EMBL" id="RDQH01000339">
    <property type="protein sequence ID" value="RXH78825.1"/>
    <property type="molecule type" value="Genomic_DNA"/>
</dbReference>
<comment type="caution">
    <text evidence="2">The sequence shown here is derived from an EMBL/GenBank/DDBJ whole genome shotgun (WGS) entry which is preliminary data.</text>
</comment>
<protein>
    <submittedName>
        <fullName evidence="2">Uncharacterized protein</fullName>
    </submittedName>
</protein>
<sequence length="67" mass="7626">MAYDNHITRRMHSSTSSIPLDRDKRANTRCTWFTQIGYVHGVEEFSLIMKGLFKYIGSSSPLVGTSE</sequence>